<dbReference type="FunFam" id="3.30.1360.40:FF:000002">
    <property type="entry name" value="DNA gyrase subunit A"/>
    <property type="match status" value="1"/>
</dbReference>
<keyword evidence="3 8" id="KW-0547">Nucleotide-binding</keyword>
<feature type="active site" description="O-(5'-phospho-DNA)-tyrosine intermediate" evidence="8 9">
    <location>
        <position position="115"/>
    </location>
</feature>
<evidence type="ECO:0000256" key="6">
    <source>
        <dbReference type="ARBA" id="ARBA00023125"/>
    </source>
</evidence>
<comment type="catalytic activity">
    <reaction evidence="1 8 9">
        <text>ATP-dependent breakage, passage and rejoining of double-stranded DNA.</text>
        <dbReference type="EC" id="5.6.2.2"/>
    </reaction>
</comment>
<comment type="similarity">
    <text evidence="2 8">Belongs to the type II topoisomerase GyrA/ParC subunit family.</text>
</comment>
<dbReference type="GO" id="GO:0003677">
    <property type="term" value="F:DNA binding"/>
    <property type="evidence" value="ECO:0007669"/>
    <property type="project" value="UniProtKB-UniRule"/>
</dbReference>
<dbReference type="InterPro" id="IPR013757">
    <property type="entry name" value="Topo_IIA_A_a_sf"/>
</dbReference>
<keyword evidence="5 8" id="KW-0799">Topoisomerase</keyword>
<evidence type="ECO:0000313" key="13">
    <source>
        <dbReference type="Proteomes" id="UP000783287"/>
    </source>
</evidence>
<comment type="function">
    <text evidence="8">A type II topoisomerase that negatively supercoils closed circular double-stranded (ds) DNA in an ATP-dependent manner to modulate DNA topology and maintain chromosomes in an underwound state. Negative supercoiling favors strand separation, and DNA replication, transcription, recombination and repair, all of which involve strand separation. Also able to catalyze the interconversion of other topological isomers of dsDNA rings, including catenanes and knotted rings. Type II topoisomerases break and join 2 DNA strands simultaneously in an ATP-dependent manner.</text>
</comment>
<dbReference type="Gene3D" id="3.90.199.10">
    <property type="entry name" value="Topoisomerase II, domain 5"/>
    <property type="match status" value="1"/>
</dbReference>
<comment type="subcellular location">
    <subcellularLocation>
        <location evidence="8">Cytoplasm</location>
    </subcellularLocation>
</comment>
<evidence type="ECO:0000256" key="3">
    <source>
        <dbReference type="ARBA" id="ARBA00022741"/>
    </source>
</evidence>
<dbReference type="GO" id="GO:0005737">
    <property type="term" value="C:cytoplasm"/>
    <property type="evidence" value="ECO:0007669"/>
    <property type="project" value="UniProtKB-SubCell"/>
</dbReference>
<dbReference type="HAMAP" id="MF_01897">
    <property type="entry name" value="GyrA"/>
    <property type="match status" value="1"/>
</dbReference>
<keyword evidence="8" id="KW-0963">Cytoplasm</keyword>
<dbReference type="InterPro" id="IPR035516">
    <property type="entry name" value="Gyrase/topoIV_suA_C"/>
</dbReference>
<dbReference type="Pfam" id="PF00521">
    <property type="entry name" value="DNA_topoisoIV"/>
    <property type="match status" value="2"/>
</dbReference>
<gene>
    <name evidence="8" type="primary">gyrA</name>
    <name evidence="12" type="ORF">KC909_05980</name>
</gene>
<dbReference type="Gene3D" id="1.10.268.10">
    <property type="entry name" value="Topoisomerase, domain 3"/>
    <property type="match status" value="1"/>
</dbReference>
<dbReference type="FunFam" id="1.10.268.10:FF:000001">
    <property type="entry name" value="DNA gyrase subunit A"/>
    <property type="match status" value="1"/>
</dbReference>
<keyword evidence="6 8" id="KW-0238">DNA-binding</keyword>
<evidence type="ECO:0000259" key="11">
    <source>
        <dbReference type="PROSITE" id="PS52040"/>
    </source>
</evidence>
<proteinExistence type="inferred from homology"/>
<dbReference type="PANTHER" id="PTHR43493">
    <property type="entry name" value="DNA GYRASE/TOPOISOMERASE SUBUNIT A"/>
    <property type="match status" value="1"/>
</dbReference>
<dbReference type="Proteomes" id="UP000783287">
    <property type="component" value="Unassembled WGS sequence"/>
</dbReference>
<dbReference type="InterPro" id="IPR005743">
    <property type="entry name" value="GyrA"/>
</dbReference>
<comment type="subunit">
    <text evidence="8">Heterotetramer, composed of two GyrA and two GyrB chains. In the heterotetramer, GyrA contains the active site tyrosine that forms a transient covalent intermediate with DNA, while GyrB binds cofactors and catalyzes ATP hydrolysis.</text>
</comment>
<dbReference type="InterPro" id="IPR013758">
    <property type="entry name" value="Topo_IIA_A/C_ab"/>
</dbReference>
<protein>
    <recommendedName>
        <fullName evidence="8">DNA gyrase subunit A</fullName>
        <ecNumber evidence="8">5.6.2.2</ecNumber>
    </recommendedName>
</protein>
<dbReference type="AlphaFoldDB" id="A0A955L6F0"/>
<dbReference type="SMART" id="SM00434">
    <property type="entry name" value="TOP4c"/>
    <property type="match status" value="1"/>
</dbReference>
<dbReference type="CDD" id="cd00187">
    <property type="entry name" value="TOP4c"/>
    <property type="match status" value="1"/>
</dbReference>
<evidence type="ECO:0000256" key="7">
    <source>
        <dbReference type="ARBA" id="ARBA00023235"/>
    </source>
</evidence>
<keyword evidence="4 8" id="KW-0067">ATP-binding</keyword>
<accession>A0A955L6F0</accession>
<evidence type="ECO:0000256" key="9">
    <source>
        <dbReference type="PROSITE-ProRule" id="PRU01384"/>
    </source>
</evidence>
<dbReference type="InterPro" id="IPR013760">
    <property type="entry name" value="Topo_IIA-like_dom_sf"/>
</dbReference>
<dbReference type="EMBL" id="JAGQLK010000163">
    <property type="protein sequence ID" value="MCA9383884.1"/>
    <property type="molecule type" value="Genomic_DNA"/>
</dbReference>
<feature type="coiled-coil region" evidence="10">
    <location>
        <begin position="456"/>
        <end position="483"/>
    </location>
</feature>
<reference evidence="12" key="2">
    <citation type="journal article" date="2021" name="Microbiome">
        <title>Successional dynamics and alternative stable states in a saline activated sludge microbial community over 9 years.</title>
        <authorList>
            <person name="Wang Y."/>
            <person name="Ye J."/>
            <person name="Ju F."/>
            <person name="Liu L."/>
            <person name="Boyd J.A."/>
            <person name="Deng Y."/>
            <person name="Parks D.H."/>
            <person name="Jiang X."/>
            <person name="Yin X."/>
            <person name="Woodcroft B.J."/>
            <person name="Tyson G.W."/>
            <person name="Hugenholtz P."/>
            <person name="Polz M.F."/>
            <person name="Zhang T."/>
        </authorList>
    </citation>
    <scope>NUCLEOTIDE SEQUENCE</scope>
    <source>
        <strain evidence="12">HKST-UBA14</strain>
    </source>
</reference>
<dbReference type="Gene3D" id="2.120.10.90">
    <property type="entry name" value="DNA gyrase/topoisomerase IV, subunit A, C-terminal"/>
    <property type="match status" value="1"/>
</dbReference>
<dbReference type="InterPro" id="IPR050220">
    <property type="entry name" value="Type_II_DNA_Topoisomerases"/>
</dbReference>
<reference evidence="12" key="1">
    <citation type="submission" date="2020-04" db="EMBL/GenBank/DDBJ databases">
        <authorList>
            <person name="Zhang T."/>
        </authorList>
    </citation>
    <scope>NUCLEOTIDE SEQUENCE</scope>
    <source>
        <strain evidence="12">HKST-UBA14</strain>
    </source>
</reference>
<dbReference type="GO" id="GO:0034335">
    <property type="term" value="F:DNA negative supercoiling activity"/>
    <property type="evidence" value="ECO:0007669"/>
    <property type="project" value="UniProtKB-ARBA"/>
</dbReference>
<feature type="short sequence motif" description="GyrA-box" evidence="8">
    <location>
        <begin position="553"/>
        <end position="559"/>
    </location>
</feature>
<dbReference type="EC" id="5.6.2.2" evidence="8"/>
<dbReference type="GO" id="GO:0005694">
    <property type="term" value="C:chromosome"/>
    <property type="evidence" value="ECO:0007669"/>
    <property type="project" value="InterPro"/>
</dbReference>
<dbReference type="GO" id="GO:0009330">
    <property type="term" value="C:DNA topoisomerase type II (double strand cut, ATP-hydrolyzing) complex"/>
    <property type="evidence" value="ECO:0007669"/>
    <property type="project" value="TreeGrafter"/>
</dbReference>
<evidence type="ECO:0000256" key="2">
    <source>
        <dbReference type="ARBA" id="ARBA00008263"/>
    </source>
</evidence>
<dbReference type="InterPro" id="IPR002205">
    <property type="entry name" value="Topo_IIA_dom_A"/>
</dbReference>
<name>A0A955L6F0_9BACT</name>
<dbReference type="GO" id="GO:0006261">
    <property type="term" value="P:DNA-templated DNA replication"/>
    <property type="evidence" value="ECO:0007669"/>
    <property type="project" value="UniProtKB-UniRule"/>
</dbReference>
<comment type="caution">
    <text evidence="12">The sequence shown here is derived from an EMBL/GenBank/DDBJ whole genome shotgun (WGS) entry which is preliminary data.</text>
</comment>
<comment type="miscellaneous">
    <text evidence="8">Few gyrases are as efficient as E.coli at forming negative supercoils. Not all organisms have 2 type II topoisomerases; in organisms with a single type II topoisomerase this enzyme also has to decatenate newly replicated chromosomes.</text>
</comment>
<evidence type="ECO:0000256" key="8">
    <source>
        <dbReference type="HAMAP-Rule" id="MF_01897"/>
    </source>
</evidence>
<organism evidence="12 13">
    <name type="scientific">Candidatus Dojkabacteria bacterium</name>
    <dbReference type="NCBI Taxonomy" id="2099670"/>
    <lineage>
        <taxon>Bacteria</taxon>
        <taxon>Candidatus Dojkabacteria</taxon>
    </lineage>
</organism>
<evidence type="ECO:0000256" key="4">
    <source>
        <dbReference type="ARBA" id="ARBA00022840"/>
    </source>
</evidence>
<dbReference type="Pfam" id="PF03989">
    <property type="entry name" value="DNA_gyraseA_C"/>
    <property type="match status" value="6"/>
</dbReference>
<dbReference type="GO" id="GO:0005524">
    <property type="term" value="F:ATP binding"/>
    <property type="evidence" value="ECO:0007669"/>
    <property type="project" value="UniProtKB-UniRule"/>
</dbReference>
<dbReference type="InterPro" id="IPR006691">
    <property type="entry name" value="GyrA/parC_rep"/>
</dbReference>
<keyword evidence="10" id="KW-0175">Coiled coil</keyword>
<dbReference type="SUPFAM" id="SSF56719">
    <property type="entry name" value="Type II DNA topoisomerase"/>
    <property type="match status" value="1"/>
</dbReference>
<evidence type="ECO:0000313" key="12">
    <source>
        <dbReference type="EMBL" id="MCA9383884.1"/>
    </source>
</evidence>
<evidence type="ECO:0000256" key="10">
    <source>
        <dbReference type="SAM" id="Coils"/>
    </source>
</evidence>
<keyword evidence="7 8" id="KW-0413">Isomerase</keyword>
<dbReference type="Gene3D" id="3.30.1360.40">
    <property type="match status" value="1"/>
</dbReference>
<evidence type="ECO:0000256" key="5">
    <source>
        <dbReference type="ARBA" id="ARBA00023029"/>
    </source>
</evidence>
<dbReference type="PROSITE" id="PS52040">
    <property type="entry name" value="TOPO_IIA"/>
    <property type="match status" value="1"/>
</dbReference>
<dbReference type="GO" id="GO:0006265">
    <property type="term" value="P:DNA topological change"/>
    <property type="evidence" value="ECO:0007669"/>
    <property type="project" value="UniProtKB-UniRule"/>
</dbReference>
<evidence type="ECO:0000256" key="1">
    <source>
        <dbReference type="ARBA" id="ARBA00000185"/>
    </source>
</evidence>
<dbReference type="SUPFAM" id="SSF101904">
    <property type="entry name" value="GyrA/ParC C-terminal domain-like"/>
    <property type="match status" value="1"/>
</dbReference>
<feature type="domain" description="Topo IIA-type catalytic" evidence="11">
    <location>
        <begin position="27"/>
        <end position="526"/>
    </location>
</feature>
<dbReference type="PANTHER" id="PTHR43493:SF5">
    <property type="entry name" value="DNA GYRASE SUBUNIT A, CHLOROPLASTIC_MITOCHONDRIAL"/>
    <property type="match status" value="1"/>
</dbReference>
<sequence>MTRKNIVDEMKTSYINYAMSVIVARALPEARDGLKPVQRRILYAMYKSGFTSDKSYKKSARTVGEVIGKYHPHGDVAVYDAMVRMAQDFNMRYPLVDGQGNFGSIDGDSAAAMRYTEARLDKKSNYILNDLDKKTVDFVPTYDGSYSEPTLLPTLLPLLLINGAEGIAVGMATKIPPHNLTEVINALVNIIEDGNKADNSKITFDYLENITTLEDLKALTKERFPLFSSEIELETLLQHVTGPDFPTGAEIYDAKEIAQMYATGRGKVVMRAVANIEEAKGGKFRIIITELPYQVNKARLVTKIADLVKDKKIEGISDLRDESSKTIRVVVDLKRDAKPKTVLNKLYKYTEMQSSFNSNMLALVDGEPKLLNLKRILELFVQHRQQIIIRRSEYELAKAREREHILEGLMIALDNLDEVINTIRNSKDAETAKDNLMKKFKLSEIQAQAILDMQLRKLAALERQKIEEEYKQIKQTIKDLLKLLSTPEQVLETIKNDLLDLKEKLGDDRRTKVFKGKVGEFSEEDLVAKEEVLVTVSEQGYIKRMKENIYKLQKRGGVGKKGMTTKEDDGVAHIFSCNTHDDILFFTNKGRVFIQKVYDIPEFGRTAKGQAVVNLINIDQGELVTSILTKSSSGKIYDEDVLQEGEKTKEAKKEYKFLFMATKNGTVKKTALEEFQNIRANGLISIKLADNDELAWVKPTTGDDDVLLITKHGKSIRFKETDVRETGRATMGVKGISFKTDDNEVIVMDVIRNEENLVLTVSEKGFGKVSELSSFPVQNRGGQGVFAAKVNSKTGNLASARIIDHPEAELLIISQHGQAVRIPTSGLPERNRQTIGVRLMKVKADDLITSIALIKN</sequence>